<dbReference type="Proteomes" id="UP000297609">
    <property type="component" value="Unassembled WGS sequence"/>
</dbReference>
<dbReference type="RefSeq" id="WP_135617879.1">
    <property type="nucleotide sequence ID" value="NZ_RQGG01000010.1"/>
</dbReference>
<dbReference type="InterPro" id="IPR011463">
    <property type="entry name" value="DUF1569"/>
</dbReference>
<evidence type="ECO:0000256" key="1">
    <source>
        <dbReference type="SAM" id="MobiDB-lite"/>
    </source>
</evidence>
<proteinExistence type="predicted"/>
<evidence type="ECO:0000313" key="3">
    <source>
        <dbReference type="Proteomes" id="UP000297609"/>
    </source>
</evidence>
<feature type="compositionally biased region" description="Basic residues" evidence="1">
    <location>
        <begin position="194"/>
        <end position="208"/>
    </location>
</feature>
<sequence>MKSSLKLKTIDDIERELSIILTCEKKQKSDITLSQIFDFLAESIELSIQGISYNKKRSAVNKLLGKYKFAKLISTGNYTKANQIPGFPPKDLGDSEAAQLRLKTSLTAFKLHSGPFAEHQVFGELDKKQWERVHSILATYLFGYIQLFGDEKLRFLKDRENKKEKNFSEKKQHNHQHQQNKKEDRGDTKPSGHNSRKWKNKKKSHYKGNKNQGGGPK</sequence>
<dbReference type="EMBL" id="RQGG01000010">
    <property type="protein sequence ID" value="TGL55606.1"/>
    <property type="molecule type" value="Genomic_DNA"/>
</dbReference>
<protein>
    <submittedName>
        <fullName evidence="2">DUF1569 domain-containing protein</fullName>
    </submittedName>
</protein>
<name>A0A4R9JW02_9LEPT</name>
<gene>
    <name evidence="2" type="ORF">EHQ59_04140</name>
</gene>
<dbReference type="Pfam" id="PF07606">
    <property type="entry name" value="DUF1569"/>
    <property type="match status" value="1"/>
</dbReference>
<feature type="compositionally biased region" description="Basic and acidic residues" evidence="1">
    <location>
        <begin position="180"/>
        <end position="190"/>
    </location>
</feature>
<feature type="region of interest" description="Disordered" evidence="1">
    <location>
        <begin position="163"/>
        <end position="217"/>
    </location>
</feature>
<comment type="caution">
    <text evidence="2">The sequence shown here is derived from an EMBL/GenBank/DDBJ whole genome shotgun (WGS) entry which is preliminary data.</text>
</comment>
<dbReference type="OrthoDB" id="345241at2"/>
<dbReference type="AlphaFoldDB" id="A0A4R9JW02"/>
<evidence type="ECO:0000313" key="2">
    <source>
        <dbReference type="EMBL" id="TGL55606.1"/>
    </source>
</evidence>
<organism evidence="2 3">
    <name type="scientific">Leptospira kemamanensis</name>
    <dbReference type="NCBI Taxonomy" id="2484942"/>
    <lineage>
        <taxon>Bacteria</taxon>
        <taxon>Pseudomonadati</taxon>
        <taxon>Spirochaetota</taxon>
        <taxon>Spirochaetia</taxon>
        <taxon>Leptospirales</taxon>
        <taxon>Leptospiraceae</taxon>
        <taxon>Leptospira</taxon>
    </lineage>
</organism>
<reference evidence="2" key="1">
    <citation type="journal article" date="2019" name="PLoS Negl. Trop. Dis.">
        <title>Revisiting the worldwide diversity of Leptospira species in the environment.</title>
        <authorList>
            <person name="Vincent A.T."/>
            <person name="Schiettekatte O."/>
            <person name="Bourhy P."/>
            <person name="Veyrier F.J."/>
            <person name="Picardeau M."/>
        </authorList>
    </citation>
    <scope>NUCLEOTIDE SEQUENCE [LARGE SCALE GENOMIC DNA]</scope>
    <source>
        <strain evidence="2">201702454</strain>
    </source>
</reference>
<keyword evidence="3" id="KW-1185">Reference proteome</keyword>
<accession>A0A4R9JW02</accession>